<dbReference type="PANTHER" id="PTHR16151:SF2">
    <property type="entry name" value="HAUS AUGMIN-LIKE COMPLEX SUBUNIT 6"/>
    <property type="match status" value="1"/>
</dbReference>
<gene>
    <name evidence="3" type="primary">LOC104966446</name>
</gene>
<dbReference type="GO" id="GO:1990498">
    <property type="term" value="C:mitotic spindle microtubule"/>
    <property type="evidence" value="ECO:0007669"/>
    <property type="project" value="TreeGrafter"/>
</dbReference>
<reference evidence="3" key="1">
    <citation type="submission" date="2025-08" db="UniProtKB">
        <authorList>
            <consortium name="RefSeq"/>
        </authorList>
    </citation>
    <scope>IDENTIFICATION</scope>
    <source>
        <tissue evidence="3">Muscle</tissue>
    </source>
</reference>
<sequence>MANPVLLQKKSGKYLWFALLGLGLQPDKLNLTAKRINLGPNMFDKPNKDAFYIVTHFLLERLSPTRFNEAYRHCWPVLCHKADAEFRKVTCAWLREIMVRNCKLSLE</sequence>
<keyword evidence="2" id="KW-1185">Reference proteome</keyword>
<accession>A0A6I9Q173</accession>
<organism evidence="2 3">
    <name type="scientific">Notothenia coriiceps</name>
    <name type="common">black rockcod</name>
    <dbReference type="NCBI Taxonomy" id="8208"/>
    <lineage>
        <taxon>Eukaryota</taxon>
        <taxon>Metazoa</taxon>
        <taxon>Chordata</taxon>
        <taxon>Craniata</taxon>
        <taxon>Vertebrata</taxon>
        <taxon>Euteleostomi</taxon>
        <taxon>Actinopterygii</taxon>
        <taxon>Neopterygii</taxon>
        <taxon>Teleostei</taxon>
        <taxon>Neoteleostei</taxon>
        <taxon>Acanthomorphata</taxon>
        <taxon>Eupercaria</taxon>
        <taxon>Perciformes</taxon>
        <taxon>Notothenioidei</taxon>
        <taxon>Nototheniidae</taxon>
        <taxon>Notothenia</taxon>
    </lineage>
</organism>
<protein>
    <submittedName>
        <fullName evidence="3">HAUS augmin-like complex subunit 6</fullName>
    </submittedName>
</protein>
<name>A0A6I9Q173_9TELE</name>
<dbReference type="GO" id="GO:0051225">
    <property type="term" value="P:spindle assembly"/>
    <property type="evidence" value="ECO:0007669"/>
    <property type="project" value="InterPro"/>
</dbReference>
<dbReference type="RefSeq" id="XP_010793933.1">
    <property type="nucleotide sequence ID" value="XM_010795631.1"/>
</dbReference>
<evidence type="ECO:0000313" key="3">
    <source>
        <dbReference type="RefSeq" id="XP_010793933.1"/>
    </source>
</evidence>
<dbReference type="Proteomes" id="UP000504611">
    <property type="component" value="Unplaced"/>
</dbReference>
<dbReference type="InterPro" id="IPR028163">
    <property type="entry name" value="HAUS_6_N"/>
</dbReference>
<dbReference type="OrthoDB" id="5575722at2759"/>
<dbReference type="PANTHER" id="PTHR16151">
    <property type="entry name" value="HAUS AUGMIN-LIKE COMPLEX SUBUNIT 6"/>
    <property type="match status" value="1"/>
</dbReference>
<dbReference type="GeneID" id="104966446"/>
<dbReference type="GO" id="GO:0070652">
    <property type="term" value="C:HAUS complex"/>
    <property type="evidence" value="ECO:0007669"/>
    <property type="project" value="InterPro"/>
</dbReference>
<evidence type="ECO:0000313" key="2">
    <source>
        <dbReference type="Proteomes" id="UP000504611"/>
    </source>
</evidence>
<dbReference type="InterPro" id="IPR026797">
    <property type="entry name" value="HAUS_6"/>
</dbReference>
<dbReference type="Pfam" id="PF14661">
    <property type="entry name" value="HAUS6_N"/>
    <property type="match status" value="1"/>
</dbReference>
<dbReference type="AlphaFoldDB" id="A0A6I9Q173"/>
<feature type="domain" description="HAUS augmin-like complex subunit 6 N-terminal" evidence="1">
    <location>
        <begin position="15"/>
        <end position="98"/>
    </location>
</feature>
<dbReference type="GO" id="GO:0008017">
    <property type="term" value="F:microtubule binding"/>
    <property type="evidence" value="ECO:0007669"/>
    <property type="project" value="TreeGrafter"/>
</dbReference>
<proteinExistence type="predicted"/>
<evidence type="ECO:0000259" key="1">
    <source>
        <dbReference type="Pfam" id="PF14661"/>
    </source>
</evidence>
<dbReference type="KEGG" id="ncc:104966446"/>